<sequence length="194" mass="20007">MLSRRLPAVRAQQGMVLIVALVVLVVMALSTAAMLYSTGSGTWLVGNLTFRQSAVASGDQGVEKAIAWLKSTSSSSPGTLYNDVAASGYHATTADMTGSQSPATLWSAIAGSKVSLDADAAGNRVAYAIERLCSSTGEAATGTCAADPSTAECGQSHNVNSNTPGCTSQVYYRITVRTEGPRNTVSYTQAMVAL</sequence>
<dbReference type="Proteomes" id="UP000430120">
    <property type="component" value="Unassembled WGS sequence"/>
</dbReference>
<dbReference type="EMBL" id="VZPB01000017">
    <property type="protein sequence ID" value="KAB0583136.1"/>
    <property type="molecule type" value="Genomic_DNA"/>
</dbReference>
<dbReference type="AlphaFoldDB" id="A0A643FG41"/>
<organism evidence="1 2">
    <name type="scientific">Ideonella dechloratans</name>
    <dbReference type="NCBI Taxonomy" id="36863"/>
    <lineage>
        <taxon>Bacteria</taxon>
        <taxon>Pseudomonadati</taxon>
        <taxon>Pseudomonadota</taxon>
        <taxon>Betaproteobacteria</taxon>
        <taxon>Burkholderiales</taxon>
        <taxon>Sphaerotilaceae</taxon>
        <taxon>Ideonella</taxon>
    </lineage>
</organism>
<reference evidence="1 2" key="1">
    <citation type="submission" date="2019-09" db="EMBL/GenBank/DDBJ databases">
        <title>Draft genome sequences of 48 bacterial type strains from the CCUG.</title>
        <authorList>
            <person name="Tunovic T."/>
            <person name="Pineiro-Iglesias B."/>
            <person name="Unosson C."/>
            <person name="Inganas E."/>
            <person name="Ohlen M."/>
            <person name="Cardew S."/>
            <person name="Jensie-Markopoulos S."/>
            <person name="Salva-Serra F."/>
            <person name="Jaen-Luchoro D."/>
            <person name="Karlsson R."/>
            <person name="Svensson-Stadler L."/>
            <person name="Chun J."/>
            <person name="Moore E."/>
        </authorList>
    </citation>
    <scope>NUCLEOTIDE SEQUENCE [LARGE SCALE GENOMIC DNA]</scope>
    <source>
        <strain evidence="1 2">CCUG 30977</strain>
    </source>
</reference>
<name>A0A643FG41_IDEDE</name>
<dbReference type="OrthoDB" id="5954007at2"/>
<comment type="caution">
    <text evidence="1">The sequence shown here is derived from an EMBL/GenBank/DDBJ whole genome shotgun (WGS) entry which is preliminary data.</text>
</comment>
<evidence type="ECO:0000313" key="2">
    <source>
        <dbReference type="Proteomes" id="UP000430120"/>
    </source>
</evidence>
<accession>A0A643FG41</accession>
<gene>
    <name evidence="1" type="ORF">F7Q92_08950</name>
</gene>
<proteinExistence type="predicted"/>
<keyword evidence="2" id="KW-1185">Reference proteome</keyword>
<dbReference type="RefSeq" id="WP_151123811.1">
    <property type="nucleotide sequence ID" value="NZ_CP088081.1"/>
</dbReference>
<evidence type="ECO:0000313" key="1">
    <source>
        <dbReference type="EMBL" id="KAB0583136.1"/>
    </source>
</evidence>
<protein>
    <recommendedName>
        <fullName evidence="3">Pilus assembly protein PilX</fullName>
    </recommendedName>
</protein>
<evidence type="ECO:0008006" key="3">
    <source>
        <dbReference type="Google" id="ProtNLM"/>
    </source>
</evidence>